<name>A0ABV7JQ61_9SPHI</name>
<comment type="caution">
    <text evidence="2">The sequence shown here is derived from an EMBL/GenBank/DDBJ whole genome shotgun (WGS) entry which is preliminary data.</text>
</comment>
<sequence>LGRKNYLFAGSHEAAQRAAMIYSFFATCKKHEVNPLKWLKYTLENIMSINHKNLKDLYPQNYKRKLQESNM</sequence>
<dbReference type="InterPro" id="IPR039552">
    <property type="entry name" value="IS66_C"/>
</dbReference>
<organism evidence="2 3">
    <name type="scientific">Parapedobacter deserti</name>
    <dbReference type="NCBI Taxonomy" id="1912957"/>
    <lineage>
        <taxon>Bacteria</taxon>
        <taxon>Pseudomonadati</taxon>
        <taxon>Bacteroidota</taxon>
        <taxon>Sphingobacteriia</taxon>
        <taxon>Sphingobacteriales</taxon>
        <taxon>Sphingobacteriaceae</taxon>
        <taxon>Parapedobacter</taxon>
    </lineage>
</organism>
<evidence type="ECO:0000313" key="3">
    <source>
        <dbReference type="Proteomes" id="UP001595526"/>
    </source>
</evidence>
<dbReference type="Pfam" id="PF13817">
    <property type="entry name" value="DDE_Tnp_IS66_C"/>
    <property type="match status" value="1"/>
</dbReference>
<feature type="non-terminal residue" evidence="2">
    <location>
        <position position="1"/>
    </location>
</feature>
<proteinExistence type="predicted"/>
<gene>
    <name evidence="2" type="ORF">ACFOET_11545</name>
</gene>
<accession>A0ABV7JQ61</accession>
<dbReference type="RefSeq" id="WP_379022717.1">
    <property type="nucleotide sequence ID" value="NZ_JBHRTA010000036.1"/>
</dbReference>
<evidence type="ECO:0000313" key="2">
    <source>
        <dbReference type="EMBL" id="MFC3198246.1"/>
    </source>
</evidence>
<dbReference type="Proteomes" id="UP001595526">
    <property type="component" value="Unassembled WGS sequence"/>
</dbReference>
<keyword evidence="3" id="KW-1185">Reference proteome</keyword>
<feature type="domain" description="Transposase IS66 C-terminal" evidence="1">
    <location>
        <begin position="23"/>
        <end position="59"/>
    </location>
</feature>
<evidence type="ECO:0000259" key="1">
    <source>
        <dbReference type="Pfam" id="PF13817"/>
    </source>
</evidence>
<protein>
    <submittedName>
        <fullName evidence="2">Transposase domain-containing protein</fullName>
    </submittedName>
</protein>
<reference evidence="3" key="1">
    <citation type="journal article" date="2019" name="Int. J. Syst. Evol. Microbiol.">
        <title>The Global Catalogue of Microorganisms (GCM) 10K type strain sequencing project: providing services to taxonomists for standard genome sequencing and annotation.</title>
        <authorList>
            <consortium name="The Broad Institute Genomics Platform"/>
            <consortium name="The Broad Institute Genome Sequencing Center for Infectious Disease"/>
            <person name="Wu L."/>
            <person name="Ma J."/>
        </authorList>
    </citation>
    <scope>NUCLEOTIDE SEQUENCE [LARGE SCALE GENOMIC DNA]</scope>
    <source>
        <strain evidence="3">KCTC 52416</strain>
    </source>
</reference>
<dbReference type="EMBL" id="JBHRTA010000036">
    <property type="protein sequence ID" value="MFC3198246.1"/>
    <property type="molecule type" value="Genomic_DNA"/>
</dbReference>